<reference evidence="2" key="1">
    <citation type="submission" date="2023-07" db="EMBL/GenBank/DDBJ databases">
        <title>Black Yeasts Isolated from many extreme environments.</title>
        <authorList>
            <person name="Coleine C."/>
            <person name="Stajich J.E."/>
            <person name="Selbmann L."/>
        </authorList>
    </citation>
    <scope>NUCLEOTIDE SEQUENCE</scope>
    <source>
        <strain evidence="2">CCFEE 5485</strain>
    </source>
</reference>
<feature type="region of interest" description="Disordered" evidence="1">
    <location>
        <begin position="25"/>
        <end position="69"/>
    </location>
</feature>
<proteinExistence type="predicted"/>
<gene>
    <name evidence="2" type="ORF">LTR78_000056</name>
</gene>
<organism evidence="2 3">
    <name type="scientific">Recurvomyces mirabilis</name>
    <dbReference type="NCBI Taxonomy" id="574656"/>
    <lineage>
        <taxon>Eukaryota</taxon>
        <taxon>Fungi</taxon>
        <taxon>Dikarya</taxon>
        <taxon>Ascomycota</taxon>
        <taxon>Pezizomycotina</taxon>
        <taxon>Dothideomycetes</taxon>
        <taxon>Dothideomycetidae</taxon>
        <taxon>Mycosphaerellales</taxon>
        <taxon>Teratosphaeriaceae</taxon>
        <taxon>Recurvomyces</taxon>
    </lineage>
</organism>
<evidence type="ECO:0000313" key="3">
    <source>
        <dbReference type="Proteomes" id="UP001274830"/>
    </source>
</evidence>
<protein>
    <submittedName>
        <fullName evidence="2">Uncharacterized protein</fullName>
    </submittedName>
</protein>
<evidence type="ECO:0000313" key="2">
    <source>
        <dbReference type="EMBL" id="KAK3679680.1"/>
    </source>
</evidence>
<sequence length="134" mass="14817">MLIRTTLRATARLLLTTRQTQTQLLRHASGSHSADNPIPANDPNPKPAHSPVSPNTTNAVATSSEGSFDKILQESPQQGEEYRVMQAPNREMVWSRNQKPRREAMVGPRFEQTIMEDQLSTSSISSLYAGQSNA</sequence>
<comment type="caution">
    <text evidence="2">The sequence shown here is derived from an EMBL/GenBank/DDBJ whole genome shotgun (WGS) entry which is preliminary data.</text>
</comment>
<evidence type="ECO:0000256" key="1">
    <source>
        <dbReference type="SAM" id="MobiDB-lite"/>
    </source>
</evidence>
<feature type="compositionally biased region" description="Polar residues" evidence="1">
    <location>
        <begin position="52"/>
        <end position="66"/>
    </location>
</feature>
<keyword evidence="3" id="KW-1185">Reference proteome</keyword>
<name>A0AAE0WWI7_9PEZI</name>
<dbReference type="EMBL" id="JAUTXT010000001">
    <property type="protein sequence ID" value="KAK3679680.1"/>
    <property type="molecule type" value="Genomic_DNA"/>
</dbReference>
<dbReference type="AlphaFoldDB" id="A0AAE0WWI7"/>
<accession>A0AAE0WWI7</accession>
<dbReference type="Proteomes" id="UP001274830">
    <property type="component" value="Unassembled WGS sequence"/>
</dbReference>